<dbReference type="Proteomes" id="UP000789508">
    <property type="component" value="Unassembled WGS sequence"/>
</dbReference>
<keyword evidence="1" id="KW-0808">Transferase</keyword>
<dbReference type="Pfam" id="PF00069">
    <property type="entry name" value="Pkinase"/>
    <property type="match status" value="1"/>
</dbReference>
<proteinExistence type="predicted"/>
<name>A0A9N9D777_9GLOM</name>
<dbReference type="EMBL" id="CAJVPS010006407">
    <property type="protein sequence ID" value="CAG8625008.1"/>
    <property type="molecule type" value="Genomic_DNA"/>
</dbReference>
<sequence>RERNKFSNTIKSTYENLNINENLKKILRENKYQLSWIPYSEFEIIEEIGKGGFATVYYAKWSRLKAYSEIGFNNPSFLQCYGISQDETTKDYIIILKYAETGSLYKNIVDVSQMKWKDKLNLLNCIVSDLEAIHSEELSHRDLHSKNILQDDLRSAYIADLGLSASASIKQEDQIYGIIPYVAPEVLQGKPFTQAIEPEHPSHMYTSKLINTKEVSNILSFAIPNDI</sequence>
<dbReference type="InterPro" id="IPR011009">
    <property type="entry name" value="Kinase-like_dom_sf"/>
</dbReference>
<dbReference type="Gene3D" id="1.10.510.10">
    <property type="entry name" value="Transferase(Phosphotransferase) domain 1"/>
    <property type="match status" value="1"/>
</dbReference>
<dbReference type="OrthoDB" id="10261027at2759"/>
<dbReference type="AlphaFoldDB" id="A0A9N9D777"/>
<dbReference type="InterPro" id="IPR051681">
    <property type="entry name" value="Ser/Thr_Kinases-Pseudokinases"/>
</dbReference>
<dbReference type="GO" id="GO:0005524">
    <property type="term" value="F:ATP binding"/>
    <property type="evidence" value="ECO:0007669"/>
    <property type="project" value="UniProtKB-KW"/>
</dbReference>
<feature type="non-terminal residue" evidence="6">
    <location>
        <position position="1"/>
    </location>
</feature>
<dbReference type="PROSITE" id="PS50011">
    <property type="entry name" value="PROTEIN_KINASE_DOM"/>
    <property type="match status" value="1"/>
</dbReference>
<keyword evidence="7" id="KW-1185">Reference proteome</keyword>
<dbReference type="PANTHER" id="PTHR44329:SF288">
    <property type="entry name" value="MITOGEN-ACTIVATED PROTEIN KINASE KINASE KINASE 20"/>
    <property type="match status" value="1"/>
</dbReference>
<keyword evidence="3" id="KW-0418">Kinase</keyword>
<gene>
    <name evidence="6" type="ORF">ALEPTO_LOCUS9125</name>
</gene>
<dbReference type="SUPFAM" id="SSF56112">
    <property type="entry name" value="Protein kinase-like (PK-like)"/>
    <property type="match status" value="1"/>
</dbReference>
<evidence type="ECO:0000313" key="7">
    <source>
        <dbReference type="Proteomes" id="UP000789508"/>
    </source>
</evidence>
<comment type="caution">
    <text evidence="6">The sequence shown here is derived from an EMBL/GenBank/DDBJ whole genome shotgun (WGS) entry which is preliminary data.</text>
</comment>
<evidence type="ECO:0000259" key="5">
    <source>
        <dbReference type="PROSITE" id="PS50011"/>
    </source>
</evidence>
<evidence type="ECO:0000256" key="4">
    <source>
        <dbReference type="ARBA" id="ARBA00022840"/>
    </source>
</evidence>
<accession>A0A9N9D777</accession>
<feature type="domain" description="Protein kinase" evidence="5">
    <location>
        <begin position="42"/>
        <end position="227"/>
    </location>
</feature>
<keyword evidence="2" id="KW-0547">Nucleotide-binding</keyword>
<organism evidence="6 7">
    <name type="scientific">Ambispora leptoticha</name>
    <dbReference type="NCBI Taxonomy" id="144679"/>
    <lineage>
        <taxon>Eukaryota</taxon>
        <taxon>Fungi</taxon>
        <taxon>Fungi incertae sedis</taxon>
        <taxon>Mucoromycota</taxon>
        <taxon>Glomeromycotina</taxon>
        <taxon>Glomeromycetes</taxon>
        <taxon>Archaeosporales</taxon>
        <taxon>Ambisporaceae</taxon>
        <taxon>Ambispora</taxon>
    </lineage>
</organism>
<evidence type="ECO:0000256" key="3">
    <source>
        <dbReference type="ARBA" id="ARBA00022777"/>
    </source>
</evidence>
<protein>
    <submittedName>
        <fullName evidence="6">11424_t:CDS:1</fullName>
    </submittedName>
</protein>
<evidence type="ECO:0000256" key="1">
    <source>
        <dbReference type="ARBA" id="ARBA00022679"/>
    </source>
</evidence>
<dbReference type="GO" id="GO:0004674">
    <property type="term" value="F:protein serine/threonine kinase activity"/>
    <property type="evidence" value="ECO:0007669"/>
    <property type="project" value="TreeGrafter"/>
</dbReference>
<reference evidence="6" key="1">
    <citation type="submission" date="2021-06" db="EMBL/GenBank/DDBJ databases">
        <authorList>
            <person name="Kallberg Y."/>
            <person name="Tangrot J."/>
            <person name="Rosling A."/>
        </authorList>
    </citation>
    <scope>NUCLEOTIDE SEQUENCE</scope>
    <source>
        <strain evidence="6">FL130A</strain>
    </source>
</reference>
<evidence type="ECO:0000313" key="6">
    <source>
        <dbReference type="EMBL" id="CAG8625008.1"/>
    </source>
</evidence>
<dbReference type="InterPro" id="IPR000719">
    <property type="entry name" value="Prot_kinase_dom"/>
</dbReference>
<keyword evidence="4" id="KW-0067">ATP-binding</keyword>
<dbReference type="PANTHER" id="PTHR44329">
    <property type="entry name" value="SERINE/THREONINE-PROTEIN KINASE TNNI3K-RELATED"/>
    <property type="match status" value="1"/>
</dbReference>
<evidence type="ECO:0000256" key="2">
    <source>
        <dbReference type="ARBA" id="ARBA00022741"/>
    </source>
</evidence>